<organism evidence="2 3">
    <name type="scientific">Polaribacter ponticola</name>
    <dbReference type="NCBI Taxonomy" id="2978475"/>
    <lineage>
        <taxon>Bacteria</taxon>
        <taxon>Pseudomonadati</taxon>
        <taxon>Bacteroidota</taxon>
        <taxon>Flavobacteriia</taxon>
        <taxon>Flavobacteriales</taxon>
        <taxon>Flavobacteriaceae</taxon>
    </lineage>
</organism>
<feature type="chain" id="PRO_5046902016" description="DUF4369 domain-containing protein" evidence="1">
    <location>
        <begin position="21"/>
        <end position="233"/>
    </location>
</feature>
<sequence>MKKSFIVLTALFFISFNSLSQNSINTNFMTAGGQKSGTYFGSNQMLDGGRFASVNSDINKSRIGIKGSPLLFNNFKNNGILKLTSGKLYKIKNINVDLDNGEFVSEIAKDSIFIFNNIKMANINSKVYTQNENKIYEILETGNRISLLKKISKVLKRQVQNKLTAETVKWKLTEDYFVKFNGNYEPINLKKKDFFRFIKDNKVKVLKEYIKSNRLVTKKEKDLIKTLKYYNNL</sequence>
<dbReference type="RefSeq" id="WP_265725322.1">
    <property type="nucleotide sequence ID" value="NZ_JAOSLC020000003.1"/>
</dbReference>
<proteinExistence type="predicted"/>
<protein>
    <recommendedName>
        <fullName evidence="4">DUF4369 domain-containing protein</fullName>
    </recommendedName>
</protein>
<evidence type="ECO:0008006" key="4">
    <source>
        <dbReference type="Google" id="ProtNLM"/>
    </source>
</evidence>
<keyword evidence="3" id="KW-1185">Reference proteome</keyword>
<comment type="caution">
    <text evidence="2">The sequence shown here is derived from an EMBL/GenBank/DDBJ whole genome shotgun (WGS) entry which is preliminary data.</text>
</comment>
<dbReference type="Proteomes" id="UP001151478">
    <property type="component" value="Unassembled WGS sequence"/>
</dbReference>
<feature type="signal peptide" evidence="1">
    <location>
        <begin position="1"/>
        <end position="20"/>
    </location>
</feature>
<dbReference type="EMBL" id="JAOSLC020000003">
    <property type="protein sequence ID" value="MDD7914714.1"/>
    <property type="molecule type" value="Genomic_DNA"/>
</dbReference>
<keyword evidence="1" id="KW-0732">Signal</keyword>
<evidence type="ECO:0000313" key="3">
    <source>
        <dbReference type="Proteomes" id="UP001151478"/>
    </source>
</evidence>
<accession>A0ABT5S9C2</accession>
<name>A0ABT5S9C2_9FLAO</name>
<reference evidence="2" key="1">
    <citation type="submission" date="2023-02" db="EMBL/GenBank/DDBJ databases">
        <title>Polaribacter ponticola sp. nov., isolated from seawater.</title>
        <authorList>
            <person name="Baek J.H."/>
            <person name="Kim J.M."/>
            <person name="Choi D.G."/>
            <person name="Jeon C.O."/>
        </authorList>
    </citation>
    <scope>NUCLEOTIDE SEQUENCE</scope>
    <source>
        <strain evidence="2">MSW5</strain>
    </source>
</reference>
<gene>
    <name evidence="2" type="ORF">N5A56_009940</name>
</gene>
<evidence type="ECO:0000256" key="1">
    <source>
        <dbReference type="SAM" id="SignalP"/>
    </source>
</evidence>
<evidence type="ECO:0000313" key="2">
    <source>
        <dbReference type="EMBL" id="MDD7914714.1"/>
    </source>
</evidence>